<dbReference type="AlphaFoldDB" id="B4D9I8"/>
<dbReference type="InParanoid" id="B4D9I8"/>
<dbReference type="EMBL" id="ABVL01000026">
    <property type="protein sequence ID" value="EDY16949.1"/>
    <property type="molecule type" value="Genomic_DNA"/>
</dbReference>
<keyword evidence="2" id="KW-1185">Reference proteome</keyword>
<gene>
    <name evidence="1" type="ORF">CfE428DRAFT_5578</name>
</gene>
<dbReference type="Proteomes" id="UP000005824">
    <property type="component" value="Unassembled WGS sequence"/>
</dbReference>
<evidence type="ECO:0000313" key="1">
    <source>
        <dbReference type="EMBL" id="EDY16949.1"/>
    </source>
</evidence>
<evidence type="ECO:0000313" key="2">
    <source>
        <dbReference type="Proteomes" id="UP000005824"/>
    </source>
</evidence>
<comment type="caution">
    <text evidence="1">The sequence shown here is derived from an EMBL/GenBank/DDBJ whole genome shotgun (WGS) entry which is preliminary data.</text>
</comment>
<reference evidence="1 2" key="1">
    <citation type="journal article" date="2011" name="J. Bacteriol.">
        <title>Genome sequence of Chthoniobacter flavus Ellin428, an aerobic heterotrophic soil bacterium.</title>
        <authorList>
            <person name="Kant R."/>
            <person name="van Passel M.W."/>
            <person name="Palva A."/>
            <person name="Lucas S."/>
            <person name="Lapidus A."/>
            <person name="Glavina Del Rio T."/>
            <person name="Dalin E."/>
            <person name="Tice H."/>
            <person name="Bruce D."/>
            <person name="Goodwin L."/>
            <person name="Pitluck S."/>
            <person name="Larimer F.W."/>
            <person name="Land M.L."/>
            <person name="Hauser L."/>
            <person name="Sangwan P."/>
            <person name="de Vos W.M."/>
            <person name="Janssen P.H."/>
            <person name="Smidt H."/>
        </authorList>
    </citation>
    <scope>NUCLEOTIDE SEQUENCE [LARGE SCALE GENOMIC DNA]</scope>
    <source>
        <strain evidence="1 2">Ellin428</strain>
    </source>
</reference>
<protein>
    <submittedName>
        <fullName evidence="1">Uncharacterized protein</fullName>
    </submittedName>
</protein>
<sequence>MSWKLSDDPLGQLETAIAEDDMNGANNVVFELTRCGARDLATAYAATERCLHSGNRILRSIGVSALGHIARVWDALDEKFKEDLEQALVDPDRHIRQPAEESAMELYSFLHWHFRNWTPKEEPIPLERRFEDVHIGHLGPVTTASRLVTHHYGNQRRKAQGLPPLPPLPF</sequence>
<proteinExistence type="predicted"/>
<accession>B4D9I8</accession>
<dbReference type="RefSeq" id="WP_006982899.1">
    <property type="nucleotide sequence ID" value="NZ_ABVL01000026.1"/>
</dbReference>
<organism evidence="1 2">
    <name type="scientific">Chthoniobacter flavus Ellin428</name>
    <dbReference type="NCBI Taxonomy" id="497964"/>
    <lineage>
        <taxon>Bacteria</taxon>
        <taxon>Pseudomonadati</taxon>
        <taxon>Verrucomicrobiota</taxon>
        <taxon>Spartobacteria</taxon>
        <taxon>Chthoniobacterales</taxon>
        <taxon>Chthoniobacteraceae</taxon>
        <taxon>Chthoniobacter</taxon>
    </lineage>
</organism>
<name>B4D9I8_9BACT</name>